<comment type="caution">
    <text evidence="1">The sequence shown here is derived from an EMBL/GenBank/DDBJ whole genome shotgun (WGS) entry which is preliminary data.</text>
</comment>
<dbReference type="EMBL" id="JRRC01535102">
    <property type="protein sequence ID" value="KHG09231.1"/>
    <property type="molecule type" value="Genomic_DNA"/>
</dbReference>
<protein>
    <submittedName>
        <fullName evidence="1">Uncharacterized protein</fullName>
    </submittedName>
</protein>
<proteinExistence type="predicted"/>
<dbReference type="AlphaFoldDB" id="A0A0B0NDY0"/>
<name>A0A0B0NDY0_GOSAR</name>
<reference evidence="2" key="1">
    <citation type="submission" date="2014-09" db="EMBL/GenBank/DDBJ databases">
        <authorList>
            <person name="Mudge J."/>
            <person name="Ramaraj T."/>
            <person name="Lindquist I.E."/>
            <person name="Bharti A.K."/>
            <person name="Sundararajan A."/>
            <person name="Cameron C.T."/>
            <person name="Woodward J.E."/>
            <person name="May G.D."/>
            <person name="Brubaker C."/>
            <person name="Broadhvest J."/>
            <person name="Wilkins T.A."/>
        </authorList>
    </citation>
    <scope>NUCLEOTIDE SEQUENCE</scope>
    <source>
        <strain evidence="2">cv. AKA8401</strain>
    </source>
</reference>
<accession>A0A0B0NDY0</accession>
<keyword evidence="2" id="KW-1185">Reference proteome</keyword>
<dbReference type="Proteomes" id="UP000032142">
    <property type="component" value="Unassembled WGS sequence"/>
</dbReference>
<gene>
    <name evidence="1" type="ORF">F383_36308</name>
</gene>
<sequence>MAIVQPPWPSASGVGGRRIWWSKYKAGCKCGMLVRGRGGRSEVVL</sequence>
<evidence type="ECO:0000313" key="2">
    <source>
        <dbReference type="Proteomes" id="UP000032142"/>
    </source>
</evidence>
<evidence type="ECO:0000313" key="1">
    <source>
        <dbReference type="EMBL" id="KHG09231.1"/>
    </source>
</evidence>
<organism evidence="1 2">
    <name type="scientific">Gossypium arboreum</name>
    <name type="common">Tree cotton</name>
    <name type="synonym">Gossypium nanking</name>
    <dbReference type="NCBI Taxonomy" id="29729"/>
    <lineage>
        <taxon>Eukaryota</taxon>
        <taxon>Viridiplantae</taxon>
        <taxon>Streptophyta</taxon>
        <taxon>Embryophyta</taxon>
        <taxon>Tracheophyta</taxon>
        <taxon>Spermatophyta</taxon>
        <taxon>Magnoliopsida</taxon>
        <taxon>eudicotyledons</taxon>
        <taxon>Gunneridae</taxon>
        <taxon>Pentapetalae</taxon>
        <taxon>rosids</taxon>
        <taxon>malvids</taxon>
        <taxon>Malvales</taxon>
        <taxon>Malvaceae</taxon>
        <taxon>Malvoideae</taxon>
        <taxon>Gossypium</taxon>
    </lineage>
</organism>